<accession>A0A916J0W7</accession>
<dbReference type="RefSeq" id="WP_211951074.1">
    <property type="nucleotide sequence ID" value="NZ_CAJPUY010000041.1"/>
</dbReference>
<dbReference type="PANTHER" id="PTHR47197:SF3">
    <property type="entry name" value="DIHYDRO-HEME D1 DEHYDROGENASE"/>
    <property type="match status" value="1"/>
</dbReference>
<dbReference type="AlphaFoldDB" id="A0A916J0W7"/>
<dbReference type="Proteomes" id="UP000672934">
    <property type="component" value="Unassembled WGS sequence"/>
</dbReference>
<sequence>MADRTIAGRTGAGRSGPVARTARQARKWLAPLALAAGMLTGCAAPLRGTGDLGVIIERAAGRMQVVETTGMTQLATVDGLGDLSHASVVFSRDGRFAYVFGRDGGLSRVDLLEARVTHRVMQAGNSIGGAITQDGRVVAAQNYAPGGIRLFDAATLEPLADIPAIGEDGKRSKVVGLADLPGRRLAASLFESGEIWIIDANDPRRPQVTRLRAGREPYDGLVTPDGRWYLAGLFGEDGLSLVDLWQSPPMAQRILSGYGRGTAPLPVYKMPHLRGWAMAQDMAWLPAIGRHEVLVADPARGWNEAARVALAGQPVFVMARPDGRQVWVNFAFPNNDTVQVIDTATRQVVRTMRPCRGVLHMEFTPKGEAVWLSCRDDNRVEVYDTTSFSRLATLPADNPSGIFFTVRAQRFGM</sequence>
<dbReference type="SUPFAM" id="SSF51004">
    <property type="entry name" value="C-terminal (heme d1) domain of cytochrome cd1-nitrite reductase"/>
    <property type="match status" value="1"/>
</dbReference>
<dbReference type="InterPro" id="IPR003143">
    <property type="entry name" value="Cyt_cd1_C_sf"/>
</dbReference>
<feature type="region of interest" description="Disordered" evidence="1">
    <location>
        <begin position="1"/>
        <end position="20"/>
    </location>
</feature>
<comment type="caution">
    <text evidence="2">The sequence shown here is derived from an EMBL/GenBank/DDBJ whole genome shotgun (WGS) entry which is preliminary data.</text>
</comment>
<proteinExistence type="predicted"/>
<protein>
    <recommendedName>
        <fullName evidence="4">Protein nirF</fullName>
    </recommendedName>
</protein>
<dbReference type="Gene3D" id="2.140.10.20">
    <property type="entry name" value="C-terminal (heme d1) domain of cytochrome cd1-nitrite reductase"/>
    <property type="match status" value="1"/>
</dbReference>
<evidence type="ECO:0008006" key="4">
    <source>
        <dbReference type="Google" id="ProtNLM"/>
    </source>
</evidence>
<dbReference type="CDD" id="cd20778">
    <property type="entry name" value="8prop_hemeD1_NirF"/>
    <property type="match status" value="1"/>
</dbReference>
<organism evidence="2 3">
    <name type="scientific">Cupriavidus yeoncheonensis</name>
    <dbReference type="NCBI Taxonomy" id="1462994"/>
    <lineage>
        <taxon>Bacteria</taxon>
        <taxon>Pseudomonadati</taxon>
        <taxon>Pseudomonadota</taxon>
        <taxon>Betaproteobacteria</taxon>
        <taxon>Burkholderiales</taxon>
        <taxon>Burkholderiaceae</taxon>
        <taxon>Cupriavidus</taxon>
    </lineage>
</organism>
<dbReference type="InterPro" id="IPR011048">
    <property type="entry name" value="Haem_d1_sf"/>
</dbReference>
<evidence type="ECO:0000313" key="3">
    <source>
        <dbReference type="Proteomes" id="UP000672934"/>
    </source>
</evidence>
<evidence type="ECO:0000256" key="1">
    <source>
        <dbReference type="SAM" id="MobiDB-lite"/>
    </source>
</evidence>
<gene>
    <name evidence="2" type="ORF">LMG31506_06249</name>
</gene>
<dbReference type="EMBL" id="CAJPUY010000041">
    <property type="protein sequence ID" value="CAG2158115.1"/>
    <property type="molecule type" value="Genomic_DNA"/>
</dbReference>
<name>A0A916J0W7_9BURK</name>
<dbReference type="PANTHER" id="PTHR47197">
    <property type="entry name" value="PROTEIN NIRF"/>
    <property type="match status" value="1"/>
</dbReference>
<dbReference type="InterPro" id="IPR051200">
    <property type="entry name" value="Host-pathogen_enzymatic-act"/>
</dbReference>
<dbReference type="Pfam" id="PF02239">
    <property type="entry name" value="Cytochrom_D1"/>
    <property type="match status" value="1"/>
</dbReference>
<reference evidence="2" key="1">
    <citation type="submission" date="2021-03" db="EMBL/GenBank/DDBJ databases">
        <authorList>
            <person name="Peeters C."/>
        </authorList>
    </citation>
    <scope>NUCLEOTIDE SEQUENCE</scope>
    <source>
        <strain evidence="2">LMG 31506</strain>
    </source>
</reference>
<keyword evidence="3" id="KW-1185">Reference proteome</keyword>
<evidence type="ECO:0000313" key="2">
    <source>
        <dbReference type="EMBL" id="CAG2158115.1"/>
    </source>
</evidence>